<comment type="caution">
    <text evidence="1">The sequence shown here is derived from an EMBL/GenBank/DDBJ whole genome shotgun (WGS) entry which is preliminary data.</text>
</comment>
<reference evidence="1" key="1">
    <citation type="submission" date="2023-08" db="EMBL/GenBank/DDBJ databases">
        <title>Chromosome-level Genome Assembly of mud carp (Cirrhinus molitorella).</title>
        <authorList>
            <person name="Liu H."/>
        </authorList>
    </citation>
    <scope>NUCLEOTIDE SEQUENCE</scope>
    <source>
        <strain evidence="1">Prfri</strain>
        <tissue evidence="1">Muscle</tissue>
    </source>
</reference>
<gene>
    <name evidence="1" type="ORF">Q8A67_020367</name>
</gene>
<organism evidence="1 2">
    <name type="scientific">Cirrhinus molitorella</name>
    <name type="common">mud carp</name>
    <dbReference type="NCBI Taxonomy" id="172907"/>
    <lineage>
        <taxon>Eukaryota</taxon>
        <taxon>Metazoa</taxon>
        <taxon>Chordata</taxon>
        <taxon>Craniata</taxon>
        <taxon>Vertebrata</taxon>
        <taxon>Euteleostomi</taxon>
        <taxon>Actinopterygii</taxon>
        <taxon>Neopterygii</taxon>
        <taxon>Teleostei</taxon>
        <taxon>Ostariophysi</taxon>
        <taxon>Cypriniformes</taxon>
        <taxon>Cyprinidae</taxon>
        <taxon>Labeoninae</taxon>
        <taxon>Labeonini</taxon>
        <taxon>Cirrhinus</taxon>
    </lineage>
</organism>
<evidence type="ECO:0000313" key="2">
    <source>
        <dbReference type="Proteomes" id="UP001187343"/>
    </source>
</evidence>
<sequence length="72" mass="8313">MKQTQGLRKARVISRAWPKGGITILSILYREPTKINGNIEVDSIPKDLRETALNCTHIQNQRKSNQTWRILL</sequence>
<dbReference type="EMBL" id="JAUYZG010000020">
    <property type="protein sequence ID" value="KAK2876271.1"/>
    <property type="molecule type" value="Genomic_DNA"/>
</dbReference>
<proteinExistence type="predicted"/>
<protein>
    <submittedName>
        <fullName evidence="1">Uncharacterized protein</fullName>
    </submittedName>
</protein>
<name>A0AA88PDA7_9TELE</name>
<dbReference type="AlphaFoldDB" id="A0AA88PDA7"/>
<dbReference type="Proteomes" id="UP001187343">
    <property type="component" value="Unassembled WGS sequence"/>
</dbReference>
<keyword evidence="2" id="KW-1185">Reference proteome</keyword>
<evidence type="ECO:0000313" key="1">
    <source>
        <dbReference type="EMBL" id="KAK2876271.1"/>
    </source>
</evidence>
<accession>A0AA88PDA7</accession>